<keyword evidence="2" id="KW-0812">Transmembrane</keyword>
<evidence type="ECO:0000259" key="3">
    <source>
        <dbReference type="Pfam" id="PF01882"/>
    </source>
</evidence>
<dbReference type="AlphaFoldDB" id="A0A511Z2B5"/>
<keyword evidence="2" id="KW-0472">Membrane</keyword>
<sequence length="484" mass="51731">MPDAEGLPAQGWAGDDERPARPRLADAPRPPGAPWLPDAALVWTAGAGLLLLLLGALVGRADVALLGVAPAVTAAYAVWVRPRGEVWVDAVLGDAAEGERGNEQLDGEDGDRPGVAAAGGAVVDELCGRYRLLVPPGCTAVRLRAARVEHGSTEVLVAVPGRRVLEIAAPSVRTGPQPLFRIEHQGLGAAGLLVGEVGVEAAELVTVLPHGRGMPALPLPQRLRGLTGQHDSRRPGQGGGLRDVHPFTPGDSVRQVDWKVTARRSPGLTQLYVRRTMALGEAAVVLVLDSRDDVGPDPVTWGGIQSIRPDDATSLDIARQAAMSVAEGYLAVGDRVAVEDLGVRRRTLRPGTGRRHLDRVVQQLAMVAPEGEPSRRVRPPRLSSASLVYVFSTFLDPEAADMARAWRRSGTTVLAVDVLPRVRTGRLDARHWLAYRLVTLERQDRLDELAAAGVEVLHWADVAGTTQALQRAARRSHRRPGTLR</sequence>
<accession>A0A511Z2B5</accession>
<dbReference type="PANTHER" id="PTHR33608:SF14">
    <property type="entry name" value="POSSIBLE CONSERVED SECRETED PROTEIN"/>
    <property type="match status" value="1"/>
</dbReference>
<dbReference type="Proteomes" id="UP000321484">
    <property type="component" value="Unassembled WGS sequence"/>
</dbReference>
<dbReference type="Pfam" id="PF01882">
    <property type="entry name" value="DUF58"/>
    <property type="match status" value="1"/>
</dbReference>
<evidence type="ECO:0000313" key="5">
    <source>
        <dbReference type="Proteomes" id="UP000321484"/>
    </source>
</evidence>
<feature type="region of interest" description="Disordered" evidence="1">
    <location>
        <begin position="1"/>
        <end position="31"/>
    </location>
</feature>
<keyword evidence="5" id="KW-1185">Reference proteome</keyword>
<evidence type="ECO:0000256" key="2">
    <source>
        <dbReference type="SAM" id="Phobius"/>
    </source>
</evidence>
<reference evidence="4 5" key="1">
    <citation type="submission" date="2019-07" db="EMBL/GenBank/DDBJ databases">
        <title>Whole genome shotgun sequence of Actinotalea fermentans NBRC 105374.</title>
        <authorList>
            <person name="Hosoyama A."/>
            <person name="Uohara A."/>
            <person name="Ohji S."/>
            <person name="Ichikawa N."/>
        </authorList>
    </citation>
    <scope>NUCLEOTIDE SEQUENCE [LARGE SCALE GENOMIC DNA]</scope>
    <source>
        <strain evidence="4 5">NBRC 105374</strain>
    </source>
</reference>
<evidence type="ECO:0000313" key="4">
    <source>
        <dbReference type="EMBL" id="GEN81587.1"/>
    </source>
</evidence>
<proteinExistence type="predicted"/>
<feature type="transmembrane region" description="Helical" evidence="2">
    <location>
        <begin position="40"/>
        <end position="58"/>
    </location>
</feature>
<feature type="domain" description="DUF58" evidence="3">
    <location>
        <begin position="244"/>
        <end position="419"/>
    </location>
</feature>
<dbReference type="OrthoDB" id="9776116at2"/>
<protein>
    <recommendedName>
        <fullName evidence="3">DUF58 domain-containing protein</fullName>
    </recommendedName>
</protein>
<comment type="caution">
    <text evidence="4">The sequence shown here is derived from an EMBL/GenBank/DDBJ whole genome shotgun (WGS) entry which is preliminary data.</text>
</comment>
<evidence type="ECO:0000256" key="1">
    <source>
        <dbReference type="SAM" id="MobiDB-lite"/>
    </source>
</evidence>
<dbReference type="RefSeq" id="WP_146820069.1">
    <property type="nucleotide sequence ID" value="NZ_BJYK01000013.1"/>
</dbReference>
<feature type="transmembrane region" description="Helical" evidence="2">
    <location>
        <begin position="63"/>
        <end position="80"/>
    </location>
</feature>
<dbReference type="EMBL" id="BJYK01000013">
    <property type="protein sequence ID" value="GEN81587.1"/>
    <property type="molecule type" value="Genomic_DNA"/>
</dbReference>
<name>A0A511Z2B5_9CELL</name>
<keyword evidence="2" id="KW-1133">Transmembrane helix</keyword>
<feature type="compositionally biased region" description="Basic and acidic residues" evidence="1">
    <location>
        <begin position="15"/>
        <end position="26"/>
    </location>
</feature>
<gene>
    <name evidence="4" type="ORF">AFE02nite_33210</name>
</gene>
<dbReference type="PANTHER" id="PTHR33608">
    <property type="entry name" value="BLL2464 PROTEIN"/>
    <property type="match status" value="1"/>
</dbReference>
<feature type="region of interest" description="Disordered" evidence="1">
    <location>
        <begin position="226"/>
        <end position="248"/>
    </location>
</feature>
<dbReference type="InterPro" id="IPR002881">
    <property type="entry name" value="DUF58"/>
</dbReference>
<organism evidence="4 5">
    <name type="scientific">Actinotalea fermentans</name>
    <dbReference type="NCBI Taxonomy" id="43671"/>
    <lineage>
        <taxon>Bacteria</taxon>
        <taxon>Bacillati</taxon>
        <taxon>Actinomycetota</taxon>
        <taxon>Actinomycetes</taxon>
        <taxon>Micrococcales</taxon>
        <taxon>Cellulomonadaceae</taxon>
        <taxon>Actinotalea</taxon>
    </lineage>
</organism>